<proteinExistence type="predicted"/>
<organism evidence="3 4">
    <name type="scientific">Candidatus Hydrogenisulfobacillus filiaventi</name>
    <dbReference type="NCBI Taxonomy" id="2707344"/>
    <lineage>
        <taxon>Bacteria</taxon>
        <taxon>Bacillati</taxon>
        <taxon>Bacillota</taxon>
        <taxon>Clostridia</taxon>
        <taxon>Eubacteriales</taxon>
        <taxon>Clostridiales Family XVII. Incertae Sedis</taxon>
        <taxon>Candidatus Hydrogenisulfobacillus</taxon>
    </lineage>
</organism>
<evidence type="ECO:0000256" key="1">
    <source>
        <dbReference type="SAM" id="MobiDB-lite"/>
    </source>
</evidence>
<dbReference type="InterPro" id="IPR029044">
    <property type="entry name" value="Nucleotide-diphossugar_trans"/>
</dbReference>
<name>A0A6F8ZJC6_9FIRM</name>
<protein>
    <submittedName>
        <fullName evidence="3">Nucleotidyltransferase family protein</fullName>
    </submittedName>
</protein>
<dbReference type="Pfam" id="PF12804">
    <property type="entry name" value="NTP_transf_3"/>
    <property type="match status" value="1"/>
</dbReference>
<dbReference type="KEGG" id="hfv:R50_2552"/>
<dbReference type="EMBL" id="LR778114">
    <property type="protein sequence ID" value="CAB1130044.1"/>
    <property type="molecule type" value="Genomic_DNA"/>
</dbReference>
<evidence type="ECO:0000313" key="3">
    <source>
        <dbReference type="EMBL" id="CAB1130044.1"/>
    </source>
</evidence>
<feature type="region of interest" description="Disordered" evidence="1">
    <location>
        <begin position="1"/>
        <end position="22"/>
    </location>
</feature>
<dbReference type="InterPro" id="IPR025877">
    <property type="entry name" value="MobA-like_NTP_Trfase"/>
</dbReference>
<dbReference type="PANTHER" id="PTHR43777">
    <property type="entry name" value="MOLYBDENUM COFACTOR CYTIDYLYLTRANSFERASE"/>
    <property type="match status" value="1"/>
</dbReference>
<dbReference type="CDD" id="cd04182">
    <property type="entry name" value="GT_2_like_f"/>
    <property type="match status" value="1"/>
</dbReference>
<evidence type="ECO:0000259" key="2">
    <source>
        <dbReference type="Pfam" id="PF12804"/>
    </source>
</evidence>
<reference evidence="3 4" key="1">
    <citation type="submission" date="2020-02" db="EMBL/GenBank/DDBJ databases">
        <authorList>
            <person name="Hogendoorn C."/>
        </authorList>
    </citation>
    <scope>NUCLEOTIDE SEQUENCE [LARGE SCALE GENOMIC DNA]</scope>
    <source>
        <strain evidence="3">R501</strain>
    </source>
</reference>
<dbReference type="SUPFAM" id="SSF53448">
    <property type="entry name" value="Nucleotide-diphospho-sugar transferases"/>
    <property type="match status" value="1"/>
</dbReference>
<feature type="domain" description="MobA-like NTP transferase" evidence="2">
    <location>
        <begin position="27"/>
        <end position="184"/>
    </location>
</feature>
<keyword evidence="4" id="KW-1185">Reference proteome</keyword>
<dbReference type="GO" id="GO:0016779">
    <property type="term" value="F:nucleotidyltransferase activity"/>
    <property type="evidence" value="ECO:0007669"/>
    <property type="project" value="UniProtKB-ARBA"/>
</dbReference>
<sequence>MRAGDGQLRARPGKGAGDPGRRGPWAGLVLAAGLSRRLGRPKASLPWAGGTLLDRALQLAAATTGRPVWVVTGPEGGTPPRGAQRVVNPRPEAGLASSLRLGVQEVAAARPEAAVVVFLVDQPFIREADVAAVLAAYRRRPPGVHWVRPVYDGMPGHPVVIAPDGRGLVEELGGDQGLGPALRNRPGVLTVVRPVTGPCHPSWDIDTEADYRRALACLEKSGL</sequence>
<dbReference type="PANTHER" id="PTHR43777:SF1">
    <property type="entry name" value="MOLYBDENUM COFACTOR CYTIDYLYLTRANSFERASE"/>
    <property type="match status" value="1"/>
</dbReference>
<accession>A0A6F8ZJC6</accession>
<dbReference type="Proteomes" id="UP000503399">
    <property type="component" value="Chromosome"/>
</dbReference>
<dbReference type="AlphaFoldDB" id="A0A6F8ZJC6"/>
<gene>
    <name evidence="3" type="ORF">R50_2552</name>
</gene>
<dbReference type="Gene3D" id="3.90.550.10">
    <property type="entry name" value="Spore Coat Polysaccharide Biosynthesis Protein SpsA, Chain A"/>
    <property type="match status" value="1"/>
</dbReference>
<keyword evidence="3" id="KW-0808">Transferase</keyword>
<evidence type="ECO:0000313" key="4">
    <source>
        <dbReference type="Proteomes" id="UP000503399"/>
    </source>
</evidence>